<dbReference type="CDD" id="cd00377">
    <property type="entry name" value="ICL_PEPM"/>
    <property type="match status" value="1"/>
</dbReference>
<dbReference type="InterPro" id="IPR040442">
    <property type="entry name" value="Pyrv_kinase-like_dom_sf"/>
</dbReference>
<dbReference type="EMBL" id="JBHSBL010000020">
    <property type="protein sequence ID" value="MFC4069462.1"/>
    <property type="molecule type" value="Genomic_DNA"/>
</dbReference>
<organism evidence="1 2">
    <name type="scientific">Actinoplanes subglobosus</name>
    <dbReference type="NCBI Taxonomy" id="1547892"/>
    <lineage>
        <taxon>Bacteria</taxon>
        <taxon>Bacillati</taxon>
        <taxon>Actinomycetota</taxon>
        <taxon>Actinomycetes</taxon>
        <taxon>Micromonosporales</taxon>
        <taxon>Micromonosporaceae</taxon>
        <taxon>Actinoplanes</taxon>
    </lineage>
</organism>
<evidence type="ECO:0000313" key="2">
    <source>
        <dbReference type="Proteomes" id="UP001595867"/>
    </source>
</evidence>
<dbReference type="Gene3D" id="3.20.20.60">
    <property type="entry name" value="Phosphoenolpyruvate-binding domains"/>
    <property type="match status" value="1"/>
</dbReference>
<dbReference type="Gene3D" id="6.10.250.2750">
    <property type="match status" value="1"/>
</dbReference>
<proteinExistence type="predicted"/>
<dbReference type="InterPro" id="IPR015813">
    <property type="entry name" value="Pyrv/PenolPyrv_kinase-like_dom"/>
</dbReference>
<comment type="caution">
    <text evidence="1">The sequence shown here is derived from an EMBL/GenBank/DDBJ whole genome shotgun (WGS) entry which is preliminary data.</text>
</comment>
<dbReference type="Proteomes" id="UP001595867">
    <property type="component" value="Unassembled WGS sequence"/>
</dbReference>
<evidence type="ECO:0000313" key="1">
    <source>
        <dbReference type="EMBL" id="MFC4069462.1"/>
    </source>
</evidence>
<gene>
    <name evidence="1" type="ORF">ACFO0C_31450</name>
</gene>
<protein>
    <submittedName>
        <fullName evidence="1">Isocitrate lyase/phosphoenolpyruvate mutase family protein</fullName>
    </submittedName>
</protein>
<dbReference type="RefSeq" id="WP_378070341.1">
    <property type="nucleotide sequence ID" value="NZ_JBHSBL010000020.1"/>
</dbReference>
<dbReference type="PANTHER" id="PTHR42905:SF16">
    <property type="entry name" value="CARBOXYPHOSPHONOENOLPYRUVATE PHOSPHONOMUTASE-LIKE PROTEIN (AFU_ORTHOLOGUE AFUA_5G07230)"/>
    <property type="match status" value="1"/>
</dbReference>
<accession>A0ABV8J2I0</accession>
<dbReference type="SUPFAM" id="SSF51621">
    <property type="entry name" value="Phosphoenolpyruvate/pyruvate domain"/>
    <property type="match status" value="1"/>
</dbReference>
<keyword evidence="1" id="KW-0456">Lyase</keyword>
<sequence length="284" mass="29174">MSIGTSGRHGGGTGMWQGGGMDAARKRFRELHAAGTFVMPNAWDVGSARVLRQAGFAAVATTSSGLAASLGKLDQQVTRDELVAHVTAVAAAVDVPVSVDSEWLFADTAEGIAETVRLLAEAGAAGLSIEDYHPVAGSVQPLPLSADRVGAAAEAARRHDLVLTARAENLLYGHADLDDTIARLVAYRKAGADVLFAPGLTTPGDIARVVVAVDAPVNVLALPGTPSVPELSALGVRRVSTGGSLAWAAYGALRDAARELLESGTTTYRDRGLTSADVKAVFGP</sequence>
<dbReference type="PANTHER" id="PTHR42905">
    <property type="entry name" value="PHOSPHOENOLPYRUVATE CARBOXYLASE"/>
    <property type="match status" value="1"/>
</dbReference>
<dbReference type="InterPro" id="IPR039556">
    <property type="entry name" value="ICL/PEPM"/>
</dbReference>
<dbReference type="GO" id="GO:0016829">
    <property type="term" value="F:lyase activity"/>
    <property type="evidence" value="ECO:0007669"/>
    <property type="project" value="UniProtKB-KW"/>
</dbReference>
<dbReference type="Pfam" id="PF13714">
    <property type="entry name" value="PEP_mutase"/>
    <property type="match status" value="1"/>
</dbReference>
<keyword evidence="2" id="KW-1185">Reference proteome</keyword>
<name>A0ABV8J2I0_9ACTN</name>
<reference evidence="2" key="1">
    <citation type="journal article" date="2019" name="Int. J. Syst. Evol. Microbiol.">
        <title>The Global Catalogue of Microorganisms (GCM) 10K type strain sequencing project: providing services to taxonomists for standard genome sequencing and annotation.</title>
        <authorList>
            <consortium name="The Broad Institute Genomics Platform"/>
            <consortium name="The Broad Institute Genome Sequencing Center for Infectious Disease"/>
            <person name="Wu L."/>
            <person name="Ma J."/>
        </authorList>
    </citation>
    <scope>NUCLEOTIDE SEQUENCE [LARGE SCALE GENOMIC DNA]</scope>
    <source>
        <strain evidence="2">TBRC 5832</strain>
    </source>
</reference>